<name>A0A0C2F157_9BILA</name>
<feature type="compositionally biased region" description="Pro residues" evidence="1">
    <location>
        <begin position="12"/>
        <end position="25"/>
    </location>
</feature>
<dbReference type="EMBL" id="KN795947">
    <property type="protein sequence ID" value="KIH42275.1"/>
    <property type="molecule type" value="Genomic_DNA"/>
</dbReference>
<keyword evidence="3" id="KW-1185">Reference proteome</keyword>
<evidence type="ECO:0000313" key="2">
    <source>
        <dbReference type="EMBL" id="KIH42275.1"/>
    </source>
</evidence>
<dbReference type="AlphaFoldDB" id="A0A0C2F157"/>
<dbReference type="Proteomes" id="UP000054047">
    <property type="component" value="Unassembled WGS sequence"/>
</dbReference>
<evidence type="ECO:0000313" key="3">
    <source>
        <dbReference type="Proteomes" id="UP000054047"/>
    </source>
</evidence>
<organism evidence="2 3">
    <name type="scientific">Ancylostoma duodenale</name>
    <dbReference type="NCBI Taxonomy" id="51022"/>
    <lineage>
        <taxon>Eukaryota</taxon>
        <taxon>Metazoa</taxon>
        <taxon>Ecdysozoa</taxon>
        <taxon>Nematoda</taxon>
        <taxon>Chromadorea</taxon>
        <taxon>Rhabditida</taxon>
        <taxon>Rhabditina</taxon>
        <taxon>Rhabditomorpha</taxon>
        <taxon>Strongyloidea</taxon>
        <taxon>Ancylostomatidae</taxon>
        <taxon>Ancylostomatinae</taxon>
        <taxon>Ancylostoma</taxon>
    </lineage>
</organism>
<sequence length="112" mass="12179">ISTYSPRNRWDAPPPAIPNFSVPPPSVPPPSLVMPNLYVPNAVPAMIPLIPNTSIPPPNVPPTNLPPPGWPPRLSVELMNGFLLFCSKKRPITEIVTHALYEGQNEKSGNTN</sequence>
<reference evidence="2 3" key="1">
    <citation type="submission" date="2013-12" db="EMBL/GenBank/DDBJ databases">
        <title>Draft genome of the parsitic nematode Ancylostoma duodenale.</title>
        <authorList>
            <person name="Mitreva M."/>
        </authorList>
    </citation>
    <scope>NUCLEOTIDE SEQUENCE [LARGE SCALE GENOMIC DNA]</scope>
    <source>
        <strain evidence="2 3">Zhejiang</strain>
    </source>
</reference>
<protein>
    <submittedName>
        <fullName evidence="2">Uncharacterized protein</fullName>
    </submittedName>
</protein>
<accession>A0A0C2F157</accession>
<feature type="region of interest" description="Disordered" evidence="1">
    <location>
        <begin position="1"/>
        <end position="25"/>
    </location>
</feature>
<evidence type="ECO:0000256" key="1">
    <source>
        <dbReference type="SAM" id="MobiDB-lite"/>
    </source>
</evidence>
<proteinExistence type="predicted"/>
<feature type="non-terminal residue" evidence="2">
    <location>
        <position position="1"/>
    </location>
</feature>
<gene>
    <name evidence="2" type="ORF">ANCDUO_27741</name>
</gene>